<reference evidence="2" key="1">
    <citation type="submission" date="2022-04" db="EMBL/GenBank/DDBJ databases">
        <title>Hymenobacter sp. isolated from the air.</title>
        <authorList>
            <person name="Won M."/>
            <person name="Lee C.-M."/>
            <person name="Woen H.-Y."/>
            <person name="Kwon S.-W."/>
        </authorList>
    </citation>
    <scope>NUCLEOTIDE SEQUENCE</scope>
    <source>
        <strain evidence="2">5116S-3</strain>
    </source>
</reference>
<evidence type="ECO:0000256" key="1">
    <source>
        <dbReference type="SAM" id="MobiDB-lite"/>
    </source>
</evidence>
<keyword evidence="3" id="KW-1185">Reference proteome</keyword>
<feature type="region of interest" description="Disordered" evidence="1">
    <location>
        <begin position="148"/>
        <end position="182"/>
    </location>
</feature>
<organism evidence="2 3">
    <name type="scientific">Hymenobacter cellulosilyticus</name>
    <dbReference type="NCBI Taxonomy" id="2932248"/>
    <lineage>
        <taxon>Bacteria</taxon>
        <taxon>Pseudomonadati</taxon>
        <taxon>Bacteroidota</taxon>
        <taxon>Cytophagia</taxon>
        <taxon>Cytophagales</taxon>
        <taxon>Hymenobacteraceae</taxon>
        <taxon>Hymenobacter</taxon>
    </lineage>
</organism>
<gene>
    <name evidence="2" type="ORF">MUN79_01410</name>
</gene>
<protein>
    <recommendedName>
        <fullName evidence="4">YwqJ-like deaminase</fullName>
    </recommendedName>
</protein>
<dbReference type="EMBL" id="CP095046">
    <property type="protein sequence ID" value="UOQ72681.1"/>
    <property type="molecule type" value="Genomic_DNA"/>
</dbReference>
<accession>A0A8T9Q8E5</accession>
<name>A0A8T9Q8E5_9BACT</name>
<evidence type="ECO:0008006" key="4">
    <source>
        <dbReference type="Google" id="ProtNLM"/>
    </source>
</evidence>
<dbReference type="InterPro" id="IPR041408">
    <property type="entry name" value="Hcp_Tssd"/>
</dbReference>
<proteinExistence type="predicted"/>
<dbReference type="KEGG" id="hcu:MUN79_01410"/>
<sequence length="352" mass="37879">MPILDAEIQVAGVRAPFAAGSFSFSQLTDYQGRPSTDVQLGLIKLTLVGEAASWSIWEEWMLDSYRRQSGRLVFYHEEGQTAKTVVFYDAFCVHYEGRFDARGQNGKGSFRTILHLSAAAEEVQGQFTEAHSTIPWATDEATRKRALTKPASLRPTPGLKASAVQPLPSAPATAPVAAQSAQPPATAKKIGLQQSLEEIRAQYGEAGVRVVEHTEAEALRVLSTQSNAERGPVLSGIIDPTTGNIFFGQNTDTPPPNLHSLLGKRLEAYLKATNGKTPENLGVAGAHSEIYALDQALKAREKHTGRPVTQQDLAGFLLHNRSLRGSTKGVGVPPRCTNCAILTDGLTVIGNN</sequence>
<dbReference type="Proteomes" id="UP000831796">
    <property type="component" value="Chromosome"/>
</dbReference>
<dbReference type="GO" id="GO:0033104">
    <property type="term" value="C:type VI protein secretion system complex"/>
    <property type="evidence" value="ECO:0007669"/>
    <property type="project" value="InterPro"/>
</dbReference>
<dbReference type="Pfam" id="PF14431">
    <property type="entry name" value="YwqJ-deaminase"/>
    <property type="match status" value="1"/>
</dbReference>
<evidence type="ECO:0000313" key="3">
    <source>
        <dbReference type="Proteomes" id="UP000831796"/>
    </source>
</evidence>
<dbReference type="AlphaFoldDB" id="A0A8T9Q8E5"/>
<dbReference type="RefSeq" id="WP_244676039.1">
    <property type="nucleotide sequence ID" value="NZ_CP095046.1"/>
</dbReference>
<feature type="compositionally biased region" description="Low complexity" evidence="1">
    <location>
        <begin position="170"/>
        <end position="182"/>
    </location>
</feature>
<evidence type="ECO:0000313" key="2">
    <source>
        <dbReference type="EMBL" id="UOQ72681.1"/>
    </source>
</evidence>
<dbReference type="Pfam" id="PF17642">
    <property type="entry name" value="TssD"/>
    <property type="match status" value="1"/>
</dbReference>
<dbReference type="InterPro" id="IPR025968">
    <property type="entry name" value="YwqJ_deaminase"/>
</dbReference>